<dbReference type="Gene3D" id="3.40.50.20">
    <property type="match status" value="1"/>
</dbReference>
<dbReference type="AlphaFoldDB" id="A0A5S9MK12"/>
<evidence type="ECO:0000313" key="1">
    <source>
        <dbReference type="EMBL" id="BBP93012.1"/>
    </source>
</evidence>
<reference evidence="1 2" key="1">
    <citation type="submission" date="2019-12" db="EMBL/GenBank/DDBJ databases">
        <title>Full genome sequence of a Bacillus safensis strain isolated from commercially available natto in Indonesia.</title>
        <authorList>
            <person name="Yoshida M."/>
            <person name="Uomi M."/>
            <person name="Waturangi D."/>
            <person name="Ekaputri J.J."/>
            <person name="Setiamarga D.H.E."/>
        </authorList>
    </citation>
    <scope>NUCLEOTIDE SEQUENCE [LARGE SCALE GENOMIC DNA]</scope>
    <source>
        <strain evidence="1 2">IDN1</strain>
    </source>
</reference>
<proteinExistence type="predicted"/>
<name>A0A5S9MK12_BACIA</name>
<accession>A0A5S9MK12</accession>
<sequence length="115" mass="13044">MPAPYVFYESVAASYHIVSYIPRPFAITKGHAELIEKYSIAVIKDRDYFETHPSFEHPDSIYWAHDDYLKSEEEVVDDLVRVASFFKADAITTNNELFIAPMAKAAERLGLRGAG</sequence>
<dbReference type="EMBL" id="AP021906">
    <property type="protein sequence ID" value="BBP93012.1"/>
    <property type="molecule type" value="Genomic_DNA"/>
</dbReference>
<organism evidence="1 2">
    <name type="scientific">Bacillus safensis</name>
    <dbReference type="NCBI Taxonomy" id="561879"/>
    <lineage>
        <taxon>Bacteria</taxon>
        <taxon>Bacillati</taxon>
        <taxon>Bacillota</taxon>
        <taxon>Bacilli</taxon>
        <taxon>Bacillales</taxon>
        <taxon>Bacillaceae</taxon>
        <taxon>Bacillus</taxon>
    </lineage>
</organism>
<protein>
    <submittedName>
        <fullName evidence="1">Uncharacterized protein</fullName>
    </submittedName>
</protein>
<evidence type="ECO:0000313" key="2">
    <source>
        <dbReference type="Proteomes" id="UP000464658"/>
    </source>
</evidence>
<gene>
    <name evidence="1" type="ORF">BsIDN1_66300</name>
</gene>
<dbReference type="Proteomes" id="UP000464658">
    <property type="component" value="Chromosome"/>
</dbReference>